<evidence type="ECO:0000256" key="1">
    <source>
        <dbReference type="SAM" id="Phobius"/>
    </source>
</evidence>
<keyword evidence="3" id="KW-1185">Reference proteome</keyword>
<dbReference type="AlphaFoldDB" id="A0A839AFS6"/>
<reference evidence="2 3" key="1">
    <citation type="submission" date="2020-07" db="EMBL/GenBank/DDBJ databases">
        <title>Stappia sp., F7233, whole genome shotgun sequencing project.</title>
        <authorList>
            <person name="Jiang S."/>
            <person name="Liu Z.W."/>
            <person name="Du Z.J."/>
        </authorList>
    </citation>
    <scope>NUCLEOTIDE SEQUENCE [LARGE SCALE GENOMIC DNA]</scope>
    <source>
        <strain evidence="2 3">F7233</strain>
    </source>
</reference>
<feature type="transmembrane region" description="Helical" evidence="1">
    <location>
        <begin position="24"/>
        <end position="45"/>
    </location>
</feature>
<proteinExistence type="predicted"/>
<evidence type="ECO:0000313" key="3">
    <source>
        <dbReference type="Proteomes" id="UP000541109"/>
    </source>
</evidence>
<dbReference type="Pfam" id="PF04964">
    <property type="entry name" value="Flp_Fap"/>
    <property type="match status" value="1"/>
</dbReference>
<dbReference type="EMBL" id="JACFXV010000063">
    <property type="protein sequence ID" value="MBA5778710.1"/>
    <property type="molecule type" value="Genomic_DNA"/>
</dbReference>
<gene>
    <name evidence="2" type="ORF">H2509_16390</name>
</gene>
<comment type="caution">
    <text evidence="2">The sequence shown here is derived from an EMBL/GenBank/DDBJ whole genome shotgun (WGS) entry which is preliminary data.</text>
</comment>
<protein>
    <submittedName>
        <fullName evidence="2">Flp family type IVb pilin</fullName>
    </submittedName>
</protein>
<keyword evidence="1" id="KW-0812">Transmembrane</keyword>
<dbReference type="InterPro" id="IPR007047">
    <property type="entry name" value="Flp_Fap"/>
</dbReference>
<sequence length="67" mass="6846">MAREAEAGDYLPQRFARCRKGATAIEYGLIAGLIALAIIASLITIGNTLQDNFYGSIAAAMAAAAGG</sequence>
<evidence type="ECO:0000313" key="2">
    <source>
        <dbReference type="EMBL" id="MBA5778710.1"/>
    </source>
</evidence>
<organism evidence="2 3">
    <name type="scientific">Stappia albiluteola</name>
    <dbReference type="NCBI Taxonomy" id="2758565"/>
    <lineage>
        <taxon>Bacteria</taxon>
        <taxon>Pseudomonadati</taxon>
        <taxon>Pseudomonadota</taxon>
        <taxon>Alphaproteobacteria</taxon>
        <taxon>Hyphomicrobiales</taxon>
        <taxon>Stappiaceae</taxon>
        <taxon>Stappia</taxon>
    </lineage>
</organism>
<accession>A0A839AFS6</accession>
<keyword evidence="1" id="KW-0472">Membrane</keyword>
<dbReference type="Proteomes" id="UP000541109">
    <property type="component" value="Unassembled WGS sequence"/>
</dbReference>
<keyword evidence="1" id="KW-1133">Transmembrane helix</keyword>
<name>A0A839AFS6_9HYPH</name>